<dbReference type="EMBL" id="JAWJBA010000002">
    <property type="protein sequence ID" value="MDV2684645.1"/>
    <property type="molecule type" value="Genomic_DNA"/>
</dbReference>
<dbReference type="Proteomes" id="UP001287282">
    <property type="component" value="Unassembled WGS sequence"/>
</dbReference>
<proteinExistence type="predicted"/>
<dbReference type="PANTHER" id="PTHR43279:SF1">
    <property type="entry name" value="CATECHOL-2,3-DIOXYGENASE"/>
    <property type="match status" value="1"/>
</dbReference>
<keyword evidence="3" id="KW-1185">Reference proteome</keyword>
<dbReference type="CDD" id="cd16359">
    <property type="entry name" value="VOC_BsCatE_like_C"/>
    <property type="match status" value="1"/>
</dbReference>
<dbReference type="InterPro" id="IPR004360">
    <property type="entry name" value="Glyas_Fos-R_dOase_dom"/>
</dbReference>
<dbReference type="Gene3D" id="3.10.180.10">
    <property type="entry name" value="2,3-Dihydroxybiphenyl 1,2-Dioxygenase, domain 1"/>
    <property type="match status" value="2"/>
</dbReference>
<dbReference type="CDD" id="cd07255">
    <property type="entry name" value="VOC_BsCatE_like_N"/>
    <property type="match status" value="1"/>
</dbReference>
<feature type="domain" description="VOC" evidence="1">
    <location>
        <begin position="10"/>
        <end position="127"/>
    </location>
</feature>
<comment type="caution">
    <text evidence="2">The sequence shown here is derived from an EMBL/GenBank/DDBJ whole genome shotgun (WGS) entry which is preliminary data.</text>
</comment>
<dbReference type="PANTHER" id="PTHR43279">
    <property type="entry name" value="CATECHOL-2,3-DIOXYGENASE"/>
    <property type="match status" value="1"/>
</dbReference>
<evidence type="ECO:0000259" key="1">
    <source>
        <dbReference type="PROSITE" id="PS51819"/>
    </source>
</evidence>
<accession>A0ABU3X9T5</accession>
<dbReference type="RefSeq" id="WP_317121854.1">
    <property type="nucleotide sequence ID" value="NZ_JAWJBA010000002.1"/>
</dbReference>
<dbReference type="SUPFAM" id="SSF54593">
    <property type="entry name" value="Glyoxalase/Bleomycin resistance protein/Dihydroxybiphenyl dioxygenase"/>
    <property type="match status" value="2"/>
</dbReference>
<dbReference type="PROSITE" id="PS51819">
    <property type="entry name" value="VOC"/>
    <property type="match status" value="2"/>
</dbReference>
<feature type="domain" description="VOC" evidence="1">
    <location>
        <begin position="170"/>
        <end position="286"/>
    </location>
</feature>
<organism evidence="2 3">
    <name type="scientific">Alkalihalophilus lindianensis</name>
    <dbReference type="NCBI Taxonomy" id="1630542"/>
    <lineage>
        <taxon>Bacteria</taxon>
        <taxon>Bacillati</taxon>
        <taxon>Bacillota</taxon>
        <taxon>Bacilli</taxon>
        <taxon>Bacillales</taxon>
        <taxon>Bacillaceae</taxon>
        <taxon>Alkalihalophilus</taxon>
    </lineage>
</organism>
<sequence>MNTVIHSDTQIGLVRLRVHNLTRSIEFYQSVIGLNVLKREEKTAYLSANGQSVLVEIEEHVDAVRVQPRTTTGLYHFALLVPTRKDLGVVLQHMLEQKMDIGQSDHYVSEALYLSDPDGNGIEIYADRPRSTWKRDASNHYVMGSEPIMWRELLDEAKDEQWNGLPQETIIGHIHLHASDLELAKEFYVEKLGFEVVGDYKAMRALFIAAGGYHHHIGLNVWAGIGAPSPPKGAIGLVYYTIILPDSTARNDVIKRLDKNGIDVKTNEDFYVFTDPFGIEIRLACK</sequence>
<dbReference type="Pfam" id="PF00903">
    <property type="entry name" value="Glyoxalase"/>
    <property type="match status" value="2"/>
</dbReference>
<gene>
    <name evidence="2" type="ORF">RYX56_09705</name>
</gene>
<evidence type="ECO:0000313" key="2">
    <source>
        <dbReference type="EMBL" id="MDV2684645.1"/>
    </source>
</evidence>
<dbReference type="InterPro" id="IPR029068">
    <property type="entry name" value="Glyas_Bleomycin-R_OHBP_Dase"/>
</dbReference>
<reference evidence="2 3" key="1">
    <citation type="submission" date="2023-10" db="EMBL/GenBank/DDBJ databases">
        <title>Screening of Alkalihalobacillus lindianensis BZ-TG-R113 and Its Alleviation of Salt Stress on Rapeseed Growth.</title>
        <authorList>
            <person name="Zhao B."/>
            <person name="Guo T."/>
        </authorList>
    </citation>
    <scope>NUCLEOTIDE SEQUENCE [LARGE SCALE GENOMIC DNA]</scope>
    <source>
        <strain evidence="2 3">BZ-TG-R113</strain>
    </source>
</reference>
<dbReference type="InterPro" id="IPR037523">
    <property type="entry name" value="VOC_core"/>
</dbReference>
<name>A0ABU3X9T5_9BACI</name>
<protein>
    <submittedName>
        <fullName evidence="2">VOC family protein</fullName>
    </submittedName>
</protein>
<evidence type="ECO:0000313" key="3">
    <source>
        <dbReference type="Proteomes" id="UP001287282"/>
    </source>
</evidence>